<dbReference type="Proteomes" id="UP000270296">
    <property type="component" value="Unassembled WGS sequence"/>
</dbReference>
<keyword evidence="7" id="KW-0915">Sodium</keyword>
<dbReference type="OrthoDB" id="6581954at2759"/>
<evidence type="ECO:0000256" key="1">
    <source>
        <dbReference type="ARBA" id="ARBA00004141"/>
    </source>
</evidence>
<feature type="transmembrane region" description="Helical" evidence="8">
    <location>
        <begin position="104"/>
        <end position="125"/>
    </location>
</feature>
<feature type="transmembrane region" description="Helical" evidence="8">
    <location>
        <begin position="23"/>
        <end position="44"/>
    </location>
</feature>
<comment type="subcellular location">
    <subcellularLocation>
        <location evidence="1">Membrane</location>
        <topology evidence="1">Multi-pass membrane protein</topology>
    </subcellularLocation>
</comment>
<evidence type="ECO:0000313" key="10">
    <source>
        <dbReference type="Proteomes" id="UP000270296"/>
    </source>
</evidence>
<sequence length="275" mass="31115">MPAPGFTQFLRLLEAVGNFEHPLLWSAVMLFLVLFLMLNALYVIMLNICSSIEDAAGAYGSKCCFRILITFAVCTICFLTSMGYTTQSGYYGLNLVDSFLDLLSPWTIVTFEIVAIAWFYCAHLLAVDMKQMIENRFWKVLAFPLYEILYIIPVVPVYILVIKLSNYDLNEMVGHTSQWVEAVGWLICLTTILPILGYMVFCVVRTFINGPGLTCMEKLKYTITSPLRHETVKPASNSRYTSTAPGYVLLQQAPLAEAEQFNELYNDNTTKISHI</sequence>
<proteinExistence type="predicted"/>
<accession>A0A183IED7</accession>
<dbReference type="InterPro" id="IPR000175">
    <property type="entry name" value="Na/ntran_symport"/>
</dbReference>
<dbReference type="GO" id="GO:0046872">
    <property type="term" value="F:metal ion binding"/>
    <property type="evidence" value="ECO:0007669"/>
    <property type="project" value="UniProtKB-KW"/>
</dbReference>
<feature type="transmembrane region" description="Helical" evidence="8">
    <location>
        <begin position="65"/>
        <end position="84"/>
    </location>
</feature>
<gene>
    <name evidence="9" type="ORF">SBAD_LOCUS1981</name>
</gene>
<evidence type="ECO:0000256" key="2">
    <source>
        <dbReference type="ARBA" id="ARBA00022448"/>
    </source>
</evidence>
<name>A0A183IED7_9BILA</name>
<keyword evidence="4" id="KW-0769">Symport</keyword>
<dbReference type="WBParaSite" id="SBAD_0000208101-mRNA-1">
    <property type="protein sequence ID" value="SBAD_0000208101-mRNA-1"/>
    <property type="gene ID" value="SBAD_0000208101"/>
</dbReference>
<dbReference type="GO" id="GO:0089718">
    <property type="term" value="P:amino acid import across plasma membrane"/>
    <property type="evidence" value="ECO:0007669"/>
    <property type="project" value="TreeGrafter"/>
</dbReference>
<protein>
    <submittedName>
        <fullName evidence="11">Sodium-and chloride-dependent glycine transporter 2</fullName>
    </submittedName>
</protein>
<dbReference type="AlphaFoldDB" id="A0A183IED7"/>
<evidence type="ECO:0000256" key="6">
    <source>
        <dbReference type="ARBA" id="ARBA00023136"/>
    </source>
</evidence>
<evidence type="ECO:0000256" key="4">
    <source>
        <dbReference type="ARBA" id="ARBA00022847"/>
    </source>
</evidence>
<dbReference type="GO" id="GO:0005283">
    <property type="term" value="F:amino acid:sodium symporter activity"/>
    <property type="evidence" value="ECO:0007669"/>
    <property type="project" value="TreeGrafter"/>
</dbReference>
<evidence type="ECO:0000256" key="7">
    <source>
        <dbReference type="PIRSR" id="PIRSR600175-1"/>
    </source>
</evidence>
<organism evidence="11">
    <name type="scientific">Soboliphyme baturini</name>
    <dbReference type="NCBI Taxonomy" id="241478"/>
    <lineage>
        <taxon>Eukaryota</taxon>
        <taxon>Metazoa</taxon>
        <taxon>Ecdysozoa</taxon>
        <taxon>Nematoda</taxon>
        <taxon>Enoplea</taxon>
        <taxon>Dorylaimia</taxon>
        <taxon>Dioctophymatida</taxon>
        <taxon>Dioctophymatoidea</taxon>
        <taxon>Soboliphymatidae</taxon>
        <taxon>Soboliphyme</taxon>
    </lineage>
</organism>
<feature type="transmembrane region" description="Helical" evidence="8">
    <location>
        <begin position="137"/>
        <end position="162"/>
    </location>
</feature>
<keyword evidence="10" id="KW-1185">Reference proteome</keyword>
<reference evidence="11" key="1">
    <citation type="submission" date="2016-06" db="UniProtKB">
        <authorList>
            <consortium name="WormBaseParasite"/>
        </authorList>
    </citation>
    <scope>IDENTIFICATION</scope>
</reference>
<dbReference type="PANTHER" id="PTHR11616:SF295">
    <property type="entry name" value="SODIUM: NEUROTRANSMITTER SYMPORTER FAMILY"/>
    <property type="match status" value="1"/>
</dbReference>
<evidence type="ECO:0000313" key="9">
    <source>
        <dbReference type="EMBL" id="VDO96097.1"/>
    </source>
</evidence>
<evidence type="ECO:0000256" key="5">
    <source>
        <dbReference type="ARBA" id="ARBA00022989"/>
    </source>
</evidence>
<keyword evidence="2" id="KW-0813">Transport</keyword>
<dbReference type="SUPFAM" id="SSF161070">
    <property type="entry name" value="SNF-like"/>
    <property type="match status" value="1"/>
</dbReference>
<dbReference type="PROSITE" id="PS50267">
    <property type="entry name" value="NA_NEUROTRAN_SYMP_3"/>
    <property type="match status" value="1"/>
</dbReference>
<keyword evidence="7" id="KW-0479">Metal-binding</keyword>
<feature type="transmembrane region" description="Helical" evidence="8">
    <location>
        <begin position="182"/>
        <end position="208"/>
    </location>
</feature>
<keyword evidence="5 8" id="KW-1133">Transmembrane helix</keyword>
<reference evidence="9 10" key="2">
    <citation type="submission" date="2018-11" db="EMBL/GenBank/DDBJ databases">
        <authorList>
            <consortium name="Pathogen Informatics"/>
        </authorList>
    </citation>
    <scope>NUCLEOTIDE SEQUENCE [LARGE SCALE GENOMIC DNA]</scope>
</reference>
<dbReference type="Pfam" id="PF00209">
    <property type="entry name" value="SNF"/>
    <property type="match status" value="1"/>
</dbReference>
<evidence type="ECO:0000256" key="8">
    <source>
        <dbReference type="SAM" id="Phobius"/>
    </source>
</evidence>
<keyword evidence="6 8" id="KW-0472">Membrane</keyword>
<dbReference type="GO" id="GO:0015179">
    <property type="term" value="F:L-amino acid transmembrane transporter activity"/>
    <property type="evidence" value="ECO:0007669"/>
    <property type="project" value="TreeGrafter"/>
</dbReference>
<feature type="binding site" evidence="7">
    <location>
        <position position="36"/>
    </location>
    <ligand>
        <name>Na(+)</name>
        <dbReference type="ChEBI" id="CHEBI:29101"/>
        <label>1</label>
    </ligand>
</feature>
<dbReference type="PANTHER" id="PTHR11616">
    <property type="entry name" value="SODIUM/CHLORIDE DEPENDENT TRANSPORTER"/>
    <property type="match status" value="1"/>
</dbReference>
<evidence type="ECO:0000313" key="11">
    <source>
        <dbReference type="WBParaSite" id="SBAD_0000208101-mRNA-1"/>
    </source>
</evidence>
<keyword evidence="3 8" id="KW-0812">Transmembrane</keyword>
<dbReference type="GO" id="GO:0005886">
    <property type="term" value="C:plasma membrane"/>
    <property type="evidence" value="ECO:0007669"/>
    <property type="project" value="TreeGrafter"/>
</dbReference>
<dbReference type="EMBL" id="UZAM01007031">
    <property type="protein sequence ID" value="VDO96097.1"/>
    <property type="molecule type" value="Genomic_DNA"/>
</dbReference>
<dbReference type="InterPro" id="IPR037272">
    <property type="entry name" value="SNS_sf"/>
</dbReference>
<evidence type="ECO:0000256" key="3">
    <source>
        <dbReference type="ARBA" id="ARBA00022692"/>
    </source>
</evidence>